<evidence type="ECO:0000259" key="2">
    <source>
        <dbReference type="Pfam" id="PF00080"/>
    </source>
</evidence>
<organism evidence="3">
    <name type="scientific">Puccinia triticina (isolate 1-1 / race 1 (BBBD))</name>
    <name type="common">Brown leaf rust fungus</name>
    <dbReference type="NCBI Taxonomy" id="630390"/>
    <lineage>
        <taxon>Eukaryota</taxon>
        <taxon>Fungi</taxon>
        <taxon>Dikarya</taxon>
        <taxon>Basidiomycota</taxon>
        <taxon>Pucciniomycotina</taxon>
        <taxon>Pucciniomycetes</taxon>
        <taxon>Pucciniales</taxon>
        <taxon>Pucciniaceae</taxon>
        <taxon>Puccinia</taxon>
    </lineage>
</organism>
<dbReference type="InterPro" id="IPR001424">
    <property type="entry name" value="SOD_Cu_Zn_dom"/>
</dbReference>
<reference evidence="4" key="4">
    <citation type="submission" date="2025-05" db="UniProtKB">
        <authorList>
            <consortium name="EnsemblFungi"/>
        </authorList>
    </citation>
    <scope>IDENTIFICATION</scope>
    <source>
        <strain evidence="4">isolate 1-1 / race 1 (BBBD)</strain>
    </source>
</reference>
<dbReference type="OrthoDB" id="159229at2759"/>
<dbReference type="InterPro" id="IPR036423">
    <property type="entry name" value="SOD-like_Cu/Zn_dom_sf"/>
</dbReference>
<name>A0A180G9S7_PUCT1</name>
<evidence type="ECO:0000256" key="1">
    <source>
        <dbReference type="SAM" id="SignalP"/>
    </source>
</evidence>
<dbReference type="SUPFAM" id="SSF49329">
    <property type="entry name" value="Cu,Zn superoxide dismutase-like"/>
    <property type="match status" value="1"/>
</dbReference>
<dbReference type="VEuPathDB" id="FungiDB:PTTG_28689"/>
<feature type="signal peptide" evidence="1">
    <location>
        <begin position="1"/>
        <end position="28"/>
    </location>
</feature>
<accession>A0A180G9S7</accession>
<proteinExistence type="predicted"/>
<feature type="domain" description="Superoxide dismutase copper/zinc binding" evidence="2">
    <location>
        <begin position="62"/>
        <end position="173"/>
    </location>
</feature>
<dbReference type="EnsemblFungi" id="PTTG_28689-t43_1">
    <property type="protein sequence ID" value="PTTG_28689-t43_1-p1"/>
    <property type="gene ID" value="PTTG_28689"/>
</dbReference>
<gene>
    <name evidence="3" type="ORF">PTTG_28689</name>
</gene>
<dbReference type="InterPro" id="IPR024134">
    <property type="entry name" value="SOD_Cu/Zn_/chaperone"/>
</dbReference>
<sequence>MNLTILRPCGTLILLFLVFTCAPVVVHAAATNSASPSGTKNVVTKKDTCSEAIVNIIGKGISGGARFLKEAKSVHVNIAVSGLADNQEFIFHIHESAVGKDNDCSTTGGHYDTVKPVRDLCAGKNPMNCQVGDLSGKSKPLYNRECGVASLSFYDPVINVSDLQEKSVVIHAPGTLEKIACGTIICKRKYD</sequence>
<dbReference type="GO" id="GO:0005507">
    <property type="term" value="F:copper ion binding"/>
    <property type="evidence" value="ECO:0007669"/>
    <property type="project" value="InterPro"/>
</dbReference>
<dbReference type="AlphaFoldDB" id="A0A180G9S7"/>
<keyword evidence="1" id="KW-0732">Signal</keyword>
<dbReference type="PANTHER" id="PTHR10003">
    <property type="entry name" value="SUPEROXIDE DISMUTASE CU-ZN -RELATED"/>
    <property type="match status" value="1"/>
</dbReference>
<dbReference type="Proteomes" id="UP000005240">
    <property type="component" value="Unassembled WGS sequence"/>
</dbReference>
<feature type="chain" id="PRO_5008109691" evidence="1">
    <location>
        <begin position="29"/>
        <end position="191"/>
    </location>
</feature>
<reference evidence="4 5" key="3">
    <citation type="journal article" date="2017" name="G3 (Bethesda)">
        <title>Comparative analysis highlights variable genome content of wheat rusts and divergence of the mating loci.</title>
        <authorList>
            <person name="Cuomo C.A."/>
            <person name="Bakkeren G."/>
            <person name="Khalil H.B."/>
            <person name="Panwar V."/>
            <person name="Joly D."/>
            <person name="Linning R."/>
            <person name="Sakthikumar S."/>
            <person name="Song X."/>
            <person name="Adiconis X."/>
            <person name="Fan L."/>
            <person name="Goldberg J.M."/>
            <person name="Levin J.Z."/>
            <person name="Young S."/>
            <person name="Zeng Q."/>
            <person name="Anikster Y."/>
            <person name="Bruce M."/>
            <person name="Wang M."/>
            <person name="Yin C."/>
            <person name="McCallum B."/>
            <person name="Szabo L.J."/>
            <person name="Hulbert S."/>
            <person name="Chen X."/>
            <person name="Fellers J.P."/>
        </authorList>
    </citation>
    <scope>NUCLEOTIDE SEQUENCE</scope>
    <source>
        <strain evidence="5">Isolate 1-1 / race 1 (BBBD)</strain>
        <strain evidence="4">isolate 1-1 / race 1 (BBBD)</strain>
    </source>
</reference>
<dbReference type="Gene3D" id="2.60.40.200">
    <property type="entry name" value="Superoxide dismutase, copper/zinc binding domain"/>
    <property type="match status" value="1"/>
</dbReference>
<evidence type="ECO:0000313" key="5">
    <source>
        <dbReference type="Proteomes" id="UP000005240"/>
    </source>
</evidence>
<reference evidence="3" key="1">
    <citation type="submission" date="2009-11" db="EMBL/GenBank/DDBJ databases">
        <authorList>
            <consortium name="The Broad Institute Genome Sequencing Platform"/>
            <person name="Ward D."/>
            <person name="Feldgarden M."/>
            <person name="Earl A."/>
            <person name="Young S.K."/>
            <person name="Zeng Q."/>
            <person name="Koehrsen M."/>
            <person name="Alvarado L."/>
            <person name="Berlin A."/>
            <person name="Bochicchio J."/>
            <person name="Borenstein D."/>
            <person name="Chapman S.B."/>
            <person name="Chen Z."/>
            <person name="Engels R."/>
            <person name="Freedman E."/>
            <person name="Gellesch M."/>
            <person name="Goldberg J."/>
            <person name="Griggs A."/>
            <person name="Gujja S."/>
            <person name="Heilman E."/>
            <person name="Heiman D."/>
            <person name="Hepburn T."/>
            <person name="Howarth C."/>
            <person name="Jen D."/>
            <person name="Larson L."/>
            <person name="Lewis B."/>
            <person name="Mehta T."/>
            <person name="Park D."/>
            <person name="Pearson M."/>
            <person name="Roberts A."/>
            <person name="Saif S."/>
            <person name="Shea T."/>
            <person name="Shenoy N."/>
            <person name="Sisk P."/>
            <person name="Stolte C."/>
            <person name="Sykes S."/>
            <person name="Thomson T."/>
            <person name="Walk T."/>
            <person name="White J."/>
            <person name="Yandava C."/>
            <person name="Izard J."/>
            <person name="Baranova O.V."/>
            <person name="Blanton J.M."/>
            <person name="Tanner A.C."/>
            <person name="Dewhirst F.E."/>
            <person name="Haas B."/>
            <person name="Nusbaum C."/>
            <person name="Birren B."/>
        </authorList>
    </citation>
    <scope>NUCLEOTIDE SEQUENCE [LARGE SCALE GENOMIC DNA]</scope>
    <source>
        <strain evidence="3">1-1 BBBD Race 1</strain>
    </source>
</reference>
<keyword evidence="5" id="KW-1185">Reference proteome</keyword>
<reference evidence="3" key="2">
    <citation type="submission" date="2016-05" db="EMBL/GenBank/DDBJ databases">
        <title>Comparative analysis highlights variable genome content of wheat rusts and divergence of the mating loci.</title>
        <authorList>
            <person name="Cuomo C.A."/>
            <person name="Bakkeren G."/>
            <person name="Szabo L."/>
            <person name="Khalil H."/>
            <person name="Joly D."/>
            <person name="Goldberg J."/>
            <person name="Young S."/>
            <person name="Zeng Q."/>
            <person name="Fellers J."/>
        </authorList>
    </citation>
    <scope>NUCLEOTIDE SEQUENCE [LARGE SCALE GENOMIC DNA]</scope>
    <source>
        <strain evidence="3">1-1 BBBD Race 1</strain>
    </source>
</reference>
<dbReference type="Pfam" id="PF00080">
    <property type="entry name" value="Sod_Cu"/>
    <property type="match status" value="1"/>
</dbReference>
<dbReference type="GO" id="GO:0006801">
    <property type="term" value="P:superoxide metabolic process"/>
    <property type="evidence" value="ECO:0007669"/>
    <property type="project" value="InterPro"/>
</dbReference>
<protein>
    <submittedName>
        <fullName evidence="3">Copper/zinc superoxide dismutase</fullName>
    </submittedName>
    <submittedName>
        <fullName evidence="4">Sod_Cu domain-containing protein</fullName>
    </submittedName>
</protein>
<evidence type="ECO:0000313" key="3">
    <source>
        <dbReference type="EMBL" id="OAV89437.1"/>
    </source>
</evidence>
<dbReference type="EMBL" id="ADAS02000128">
    <property type="protein sequence ID" value="OAV89437.1"/>
    <property type="molecule type" value="Genomic_DNA"/>
</dbReference>
<evidence type="ECO:0000313" key="4">
    <source>
        <dbReference type="EnsemblFungi" id="PTTG_28689-t43_1-p1"/>
    </source>
</evidence>
<dbReference type="STRING" id="630390.A0A180G9S7"/>